<comment type="caution">
    <text evidence="2">The sequence shown here is derived from an EMBL/GenBank/DDBJ whole genome shotgun (WGS) entry which is preliminary data.</text>
</comment>
<feature type="domain" description="VOC" evidence="1">
    <location>
        <begin position="10"/>
        <end position="136"/>
    </location>
</feature>
<reference evidence="2 3" key="1">
    <citation type="submission" date="2019-06" db="EMBL/GenBank/DDBJ databases">
        <title>Sequencing the genomes of 1000 actinobacteria strains.</title>
        <authorList>
            <person name="Klenk H.-P."/>
        </authorList>
    </citation>
    <scope>NUCLEOTIDE SEQUENCE [LARGE SCALE GENOMIC DNA]</scope>
    <source>
        <strain evidence="2 3">DSM 20427</strain>
    </source>
</reference>
<dbReference type="PANTHER" id="PTHR36503">
    <property type="entry name" value="BLR2520 PROTEIN"/>
    <property type="match status" value="1"/>
</dbReference>
<gene>
    <name evidence="2" type="ORF">FHX68_1438</name>
</gene>
<dbReference type="Proteomes" id="UP000319804">
    <property type="component" value="Unassembled WGS sequence"/>
</dbReference>
<accession>A0A543KUJ3</accession>
<dbReference type="InterPro" id="IPR029068">
    <property type="entry name" value="Glyas_Bleomycin-R_OHBP_Dase"/>
</dbReference>
<dbReference type="InterPro" id="IPR053863">
    <property type="entry name" value="Glyoxy/Ble-like_N"/>
</dbReference>
<name>A0A543KUJ3_9MICO</name>
<organism evidence="2 3">
    <name type="scientific">Microbacterium lacticum</name>
    <dbReference type="NCBI Taxonomy" id="33885"/>
    <lineage>
        <taxon>Bacteria</taxon>
        <taxon>Bacillati</taxon>
        <taxon>Actinomycetota</taxon>
        <taxon>Actinomycetes</taxon>
        <taxon>Micrococcales</taxon>
        <taxon>Microbacteriaceae</taxon>
        <taxon>Microbacterium</taxon>
    </lineage>
</organism>
<dbReference type="Gene3D" id="3.10.180.10">
    <property type="entry name" value="2,3-Dihydroxybiphenyl 1,2-Dioxygenase, domain 1"/>
    <property type="match status" value="1"/>
</dbReference>
<dbReference type="Pfam" id="PF22677">
    <property type="entry name" value="Ble-like_N"/>
    <property type="match status" value="1"/>
</dbReference>
<sequence>MLLAFCKYRVMNIFVSFPVDDVVRAKAFYSALGLTMNEAISDDNTACFVLDDDKLLMAGTRAAYAAVGGTEDLVGGSGTPSPVTLSWALDSREEVDALLDRAEKAGARIGDTDDYGFMYQGQFDDPEGYHYSPFWAEPEHPASA</sequence>
<dbReference type="SUPFAM" id="SSF54593">
    <property type="entry name" value="Glyoxalase/Bleomycin resistance protein/Dihydroxybiphenyl dioxygenase"/>
    <property type="match status" value="1"/>
</dbReference>
<dbReference type="PROSITE" id="PS51819">
    <property type="entry name" value="VOC"/>
    <property type="match status" value="1"/>
</dbReference>
<keyword evidence="3" id="KW-1185">Reference proteome</keyword>
<protein>
    <recommendedName>
        <fullName evidence="1">VOC domain-containing protein</fullName>
    </recommendedName>
</protein>
<dbReference type="AlphaFoldDB" id="A0A543KUJ3"/>
<evidence type="ECO:0000313" key="3">
    <source>
        <dbReference type="Proteomes" id="UP000319804"/>
    </source>
</evidence>
<evidence type="ECO:0000313" key="2">
    <source>
        <dbReference type="EMBL" id="TQM98736.1"/>
    </source>
</evidence>
<dbReference type="PANTHER" id="PTHR36503:SF2">
    <property type="entry name" value="BLR2408 PROTEIN"/>
    <property type="match status" value="1"/>
</dbReference>
<evidence type="ECO:0000259" key="1">
    <source>
        <dbReference type="PROSITE" id="PS51819"/>
    </source>
</evidence>
<dbReference type="InterPro" id="IPR037523">
    <property type="entry name" value="VOC_core"/>
</dbReference>
<proteinExistence type="predicted"/>
<dbReference type="EMBL" id="VFPS01000002">
    <property type="protein sequence ID" value="TQM98736.1"/>
    <property type="molecule type" value="Genomic_DNA"/>
</dbReference>